<reference evidence="2 3" key="1">
    <citation type="journal article" date="2019" name="Commun. Biol.">
        <title>The bagworm genome reveals a unique fibroin gene that provides high tensile strength.</title>
        <authorList>
            <person name="Kono N."/>
            <person name="Nakamura H."/>
            <person name="Ohtoshi R."/>
            <person name="Tomita M."/>
            <person name="Numata K."/>
            <person name="Arakawa K."/>
        </authorList>
    </citation>
    <scope>NUCLEOTIDE SEQUENCE [LARGE SCALE GENOMIC DNA]</scope>
</reference>
<evidence type="ECO:0000313" key="3">
    <source>
        <dbReference type="Proteomes" id="UP000299102"/>
    </source>
</evidence>
<dbReference type="AlphaFoldDB" id="A0A4C1TBN0"/>
<sequence>MQIVVSHAAAPTGGPVVGYTVDNENAIAHAVFDNRRFIVTDLSPYHGCGREGPNRPEASRCESLVKR</sequence>
<feature type="region of interest" description="Disordered" evidence="1">
    <location>
        <begin position="48"/>
        <end position="67"/>
    </location>
</feature>
<dbReference type="EMBL" id="BGZK01000042">
    <property type="protein sequence ID" value="GBP10711.1"/>
    <property type="molecule type" value="Genomic_DNA"/>
</dbReference>
<name>A0A4C1TBN0_EUMVA</name>
<comment type="caution">
    <text evidence="2">The sequence shown here is derived from an EMBL/GenBank/DDBJ whole genome shotgun (WGS) entry which is preliminary data.</text>
</comment>
<accession>A0A4C1TBN0</accession>
<evidence type="ECO:0000313" key="2">
    <source>
        <dbReference type="EMBL" id="GBP10711.1"/>
    </source>
</evidence>
<gene>
    <name evidence="2" type="ORF">EVAR_6272_1</name>
</gene>
<keyword evidence="3" id="KW-1185">Reference proteome</keyword>
<proteinExistence type="predicted"/>
<organism evidence="2 3">
    <name type="scientific">Eumeta variegata</name>
    <name type="common">Bagworm moth</name>
    <name type="synonym">Eumeta japonica</name>
    <dbReference type="NCBI Taxonomy" id="151549"/>
    <lineage>
        <taxon>Eukaryota</taxon>
        <taxon>Metazoa</taxon>
        <taxon>Ecdysozoa</taxon>
        <taxon>Arthropoda</taxon>
        <taxon>Hexapoda</taxon>
        <taxon>Insecta</taxon>
        <taxon>Pterygota</taxon>
        <taxon>Neoptera</taxon>
        <taxon>Endopterygota</taxon>
        <taxon>Lepidoptera</taxon>
        <taxon>Glossata</taxon>
        <taxon>Ditrysia</taxon>
        <taxon>Tineoidea</taxon>
        <taxon>Psychidae</taxon>
        <taxon>Oiketicinae</taxon>
        <taxon>Eumeta</taxon>
    </lineage>
</organism>
<dbReference type="Proteomes" id="UP000299102">
    <property type="component" value="Unassembled WGS sequence"/>
</dbReference>
<protein>
    <submittedName>
        <fullName evidence="2">Uncharacterized protein</fullName>
    </submittedName>
</protein>
<evidence type="ECO:0000256" key="1">
    <source>
        <dbReference type="SAM" id="MobiDB-lite"/>
    </source>
</evidence>